<name>A0ABR2ZCF8_9AGAR</name>
<proteinExistence type="predicted"/>
<dbReference type="Proteomes" id="UP001437256">
    <property type="component" value="Unassembled WGS sequence"/>
</dbReference>
<sequence length="181" mass="19727">MGCSALVVFTVLSKLLSRTRRRRKARVGESEEQSLGLDEDEGEYNSGEDPIYYATSRDLGTITSTSMSTIGSQFTEVGETQTYSLGSILEVSSSHLGPGLSRQRSTTDVTIDSTTFAETQAVGVIPILEINMHSKKKKTKTSPASKDHLTIAPSSSSMHFSSTRASEICVWFPDDEFPFEG</sequence>
<organism evidence="2 3">
    <name type="scientific">Marasmius tenuissimus</name>
    <dbReference type="NCBI Taxonomy" id="585030"/>
    <lineage>
        <taxon>Eukaryota</taxon>
        <taxon>Fungi</taxon>
        <taxon>Dikarya</taxon>
        <taxon>Basidiomycota</taxon>
        <taxon>Agaricomycotina</taxon>
        <taxon>Agaricomycetes</taxon>
        <taxon>Agaricomycetidae</taxon>
        <taxon>Agaricales</taxon>
        <taxon>Marasmiineae</taxon>
        <taxon>Marasmiaceae</taxon>
        <taxon>Marasmius</taxon>
    </lineage>
</organism>
<gene>
    <name evidence="2" type="ORF">AAF712_013962</name>
</gene>
<evidence type="ECO:0000313" key="2">
    <source>
        <dbReference type="EMBL" id="KAL0059276.1"/>
    </source>
</evidence>
<dbReference type="EMBL" id="JBBXMP010000237">
    <property type="protein sequence ID" value="KAL0059276.1"/>
    <property type="molecule type" value="Genomic_DNA"/>
</dbReference>
<reference evidence="2 3" key="1">
    <citation type="submission" date="2024-05" db="EMBL/GenBank/DDBJ databases">
        <title>A draft genome resource for the thread blight pathogen Marasmius tenuissimus strain MS-2.</title>
        <authorList>
            <person name="Yulfo-Soto G.E."/>
            <person name="Baruah I.K."/>
            <person name="Amoako-Attah I."/>
            <person name="Bukari Y."/>
            <person name="Meinhardt L.W."/>
            <person name="Bailey B.A."/>
            <person name="Cohen S.P."/>
        </authorList>
    </citation>
    <scope>NUCLEOTIDE SEQUENCE [LARGE SCALE GENOMIC DNA]</scope>
    <source>
        <strain evidence="2 3">MS-2</strain>
    </source>
</reference>
<keyword evidence="3" id="KW-1185">Reference proteome</keyword>
<protein>
    <submittedName>
        <fullName evidence="2">Uncharacterized protein</fullName>
    </submittedName>
</protein>
<feature type="region of interest" description="Disordered" evidence="1">
    <location>
        <begin position="22"/>
        <end position="50"/>
    </location>
</feature>
<comment type="caution">
    <text evidence="2">The sequence shown here is derived from an EMBL/GenBank/DDBJ whole genome shotgun (WGS) entry which is preliminary data.</text>
</comment>
<evidence type="ECO:0000313" key="3">
    <source>
        <dbReference type="Proteomes" id="UP001437256"/>
    </source>
</evidence>
<accession>A0ABR2ZCF8</accession>
<evidence type="ECO:0000256" key="1">
    <source>
        <dbReference type="SAM" id="MobiDB-lite"/>
    </source>
</evidence>